<reference evidence="1" key="1">
    <citation type="journal article" date="2016" name="Nat. Genet.">
        <title>A high-quality carrot genome assembly provides new insights into carotenoid accumulation and asterid genome evolution.</title>
        <authorList>
            <person name="Iorizzo M."/>
            <person name="Ellison S."/>
            <person name="Senalik D."/>
            <person name="Zeng P."/>
            <person name="Satapoomin P."/>
            <person name="Huang J."/>
            <person name="Bowman M."/>
            <person name="Iovene M."/>
            <person name="Sanseverino W."/>
            <person name="Cavagnaro P."/>
            <person name="Yildiz M."/>
            <person name="Macko-Podgorni A."/>
            <person name="Moranska E."/>
            <person name="Grzebelus E."/>
            <person name="Grzebelus D."/>
            <person name="Ashrafi H."/>
            <person name="Zheng Z."/>
            <person name="Cheng S."/>
            <person name="Spooner D."/>
            <person name="Van Deynze A."/>
            <person name="Simon P."/>
        </authorList>
    </citation>
    <scope>NUCLEOTIDE SEQUENCE [LARGE SCALE GENOMIC DNA]</scope>
    <source>
        <tissue evidence="1">Leaf</tissue>
    </source>
</reference>
<evidence type="ECO:0000313" key="1">
    <source>
        <dbReference type="EMBL" id="KZN00781.1"/>
    </source>
</evidence>
<dbReference type="Gramene" id="KZN00781">
    <property type="protein sequence ID" value="KZN00781"/>
    <property type="gene ID" value="DCAR_009535"/>
</dbReference>
<dbReference type="EMBL" id="CP093345">
    <property type="protein sequence ID" value="WOG91528.1"/>
    <property type="molecule type" value="Genomic_DNA"/>
</dbReference>
<accession>A0A162AH15</accession>
<keyword evidence="3" id="KW-1185">Reference proteome</keyword>
<gene>
    <name evidence="1" type="ORF">DCAR_009535</name>
    <name evidence="2" type="ORF">DCAR_0310777</name>
</gene>
<evidence type="ECO:0000313" key="3">
    <source>
        <dbReference type="Proteomes" id="UP000077755"/>
    </source>
</evidence>
<organism evidence="1">
    <name type="scientific">Daucus carota subsp. sativus</name>
    <name type="common">Carrot</name>
    <dbReference type="NCBI Taxonomy" id="79200"/>
    <lineage>
        <taxon>Eukaryota</taxon>
        <taxon>Viridiplantae</taxon>
        <taxon>Streptophyta</taxon>
        <taxon>Embryophyta</taxon>
        <taxon>Tracheophyta</taxon>
        <taxon>Spermatophyta</taxon>
        <taxon>Magnoliopsida</taxon>
        <taxon>eudicotyledons</taxon>
        <taxon>Gunneridae</taxon>
        <taxon>Pentapetalae</taxon>
        <taxon>asterids</taxon>
        <taxon>campanulids</taxon>
        <taxon>Apiales</taxon>
        <taxon>Apiaceae</taxon>
        <taxon>Apioideae</taxon>
        <taxon>Scandiceae</taxon>
        <taxon>Daucinae</taxon>
        <taxon>Daucus</taxon>
        <taxon>Daucus sect. Daucus</taxon>
    </lineage>
</organism>
<sequence length="63" mass="7554">MEFNIKILSCTSKCSYTKIEDRYLDSFLMFCNNDVKWFETPNLQSLTPALDMRYNVYLDRTLI</sequence>
<evidence type="ECO:0000313" key="2">
    <source>
        <dbReference type="EMBL" id="WOG91528.1"/>
    </source>
</evidence>
<reference evidence="2" key="2">
    <citation type="submission" date="2022-03" db="EMBL/GenBank/DDBJ databases">
        <title>Draft title - Genomic analysis of global carrot germplasm unveils the trajectory of domestication and the origin of high carotenoid orange carrot.</title>
        <authorList>
            <person name="Iorizzo M."/>
            <person name="Ellison S."/>
            <person name="Senalik D."/>
            <person name="Macko-Podgorni A."/>
            <person name="Grzebelus D."/>
            <person name="Bostan H."/>
            <person name="Rolling W."/>
            <person name="Curaba J."/>
            <person name="Simon P."/>
        </authorList>
    </citation>
    <scope>NUCLEOTIDE SEQUENCE</scope>
    <source>
        <tissue evidence="2">Leaf</tissue>
    </source>
</reference>
<protein>
    <submittedName>
        <fullName evidence="1">Uncharacterized protein</fullName>
    </submittedName>
</protein>
<dbReference type="EMBL" id="LNRQ01000003">
    <property type="protein sequence ID" value="KZN00781.1"/>
    <property type="molecule type" value="Genomic_DNA"/>
</dbReference>
<dbReference type="AlphaFoldDB" id="A0A162AH15"/>
<name>A0A162AH15_DAUCS</name>
<dbReference type="Proteomes" id="UP000077755">
    <property type="component" value="Chromosome 3"/>
</dbReference>
<proteinExistence type="predicted"/>